<evidence type="ECO:0000256" key="1">
    <source>
        <dbReference type="SAM" id="Phobius"/>
    </source>
</evidence>
<evidence type="ECO:0000313" key="3">
    <source>
        <dbReference type="Proteomes" id="UP000178943"/>
    </source>
</evidence>
<sequence length="247" mass="29024">MTYANLFKQYSSLALRKIFIIIITVITICVFCGSSYAKNYYVEIYASSKGVDNESIALNKVWISPGKMRVEHKEILIILSNNKVLYANRTKKNYFKFQGSQLFLLDLFLAFLLPEKSFQTDSIKHHPEQTKKIHNWQCYRTDIFFKRDKSEKKQSVLNVWSAKKLKLDFSILEQITATVKHPFLSIKRITDTIEGFPIFLEGEVSFQDDWYYLKGEVLSVKETPFNANFYELPADYKEIEFKFFSTD</sequence>
<organism evidence="2 3">
    <name type="scientific">Candidatus Fischerbacteria bacterium RBG_13_37_8</name>
    <dbReference type="NCBI Taxonomy" id="1817863"/>
    <lineage>
        <taxon>Bacteria</taxon>
        <taxon>Candidatus Fischeribacteriota</taxon>
    </lineage>
</organism>
<dbReference type="Proteomes" id="UP000178943">
    <property type="component" value="Unassembled WGS sequence"/>
</dbReference>
<dbReference type="STRING" id="1817863.A2Y62_02410"/>
<dbReference type="EMBL" id="MFGW01000170">
    <property type="protein sequence ID" value="OGF63060.1"/>
    <property type="molecule type" value="Genomic_DNA"/>
</dbReference>
<dbReference type="AlphaFoldDB" id="A0A1F5VIA7"/>
<name>A0A1F5VIA7_9BACT</name>
<comment type="caution">
    <text evidence="2">The sequence shown here is derived from an EMBL/GenBank/DDBJ whole genome shotgun (WGS) entry which is preliminary data.</text>
</comment>
<accession>A0A1F5VIA7</accession>
<gene>
    <name evidence="2" type="ORF">A2Y62_02410</name>
</gene>
<proteinExistence type="predicted"/>
<feature type="transmembrane region" description="Helical" evidence="1">
    <location>
        <begin position="18"/>
        <end position="37"/>
    </location>
</feature>
<keyword evidence="1" id="KW-0812">Transmembrane</keyword>
<evidence type="ECO:0008006" key="4">
    <source>
        <dbReference type="Google" id="ProtNLM"/>
    </source>
</evidence>
<keyword evidence="1" id="KW-0472">Membrane</keyword>
<keyword evidence="1" id="KW-1133">Transmembrane helix</keyword>
<reference evidence="2 3" key="1">
    <citation type="journal article" date="2016" name="Nat. Commun.">
        <title>Thousands of microbial genomes shed light on interconnected biogeochemical processes in an aquifer system.</title>
        <authorList>
            <person name="Anantharaman K."/>
            <person name="Brown C.T."/>
            <person name="Hug L.A."/>
            <person name="Sharon I."/>
            <person name="Castelle C.J."/>
            <person name="Probst A.J."/>
            <person name="Thomas B.C."/>
            <person name="Singh A."/>
            <person name="Wilkins M.J."/>
            <person name="Karaoz U."/>
            <person name="Brodie E.L."/>
            <person name="Williams K.H."/>
            <person name="Hubbard S.S."/>
            <person name="Banfield J.F."/>
        </authorList>
    </citation>
    <scope>NUCLEOTIDE SEQUENCE [LARGE SCALE GENOMIC DNA]</scope>
</reference>
<evidence type="ECO:0000313" key="2">
    <source>
        <dbReference type="EMBL" id="OGF63060.1"/>
    </source>
</evidence>
<protein>
    <recommendedName>
        <fullName evidence="4">DUF4412 domain-containing protein</fullName>
    </recommendedName>
</protein>